<feature type="region of interest" description="Disordered" evidence="7">
    <location>
        <begin position="1576"/>
        <end position="1655"/>
    </location>
</feature>
<dbReference type="OrthoDB" id="10066537at2759"/>
<evidence type="ECO:0000259" key="8">
    <source>
        <dbReference type="PROSITE" id="PS52027"/>
    </source>
</evidence>
<feature type="region of interest" description="Disordered" evidence="7">
    <location>
        <begin position="808"/>
        <end position="827"/>
    </location>
</feature>
<dbReference type="PROSITE" id="PS52027">
    <property type="entry name" value="ZF_C2HC_C3H"/>
    <property type="match status" value="2"/>
</dbReference>
<protein>
    <recommendedName>
        <fullName evidence="8">C2HC/C3H-type domain-containing protein</fullName>
    </recommendedName>
</protein>
<evidence type="ECO:0000256" key="6">
    <source>
        <dbReference type="PROSITE-ProRule" id="PRU01371"/>
    </source>
</evidence>
<evidence type="ECO:0000256" key="3">
    <source>
        <dbReference type="ARBA" id="ARBA00022771"/>
    </source>
</evidence>
<dbReference type="PANTHER" id="PTHR14649:SF1">
    <property type="entry name" value="ZINC FINGER C2HC DOMAIN-CONTAINING PROTEIN 1C"/>
    <property type="match status" value="1"/>
</dbReference>
<dbReference type="InterPro" id="IPR049899">
    <property type="entry name" value="Znf_C2HC_C3H"/>
</dbReference>
<feature type="region of interest" description="Disordered" evidence="7">
    <location>
        <begin position="1506"/>
        <end position="1526"/>
    </location>
</feature>
<feature type="compositionally biased region" description="Low complexity" evidence="7">
    <location>
        <begin position="1637"/>
        <end position="1652"/>
    </location>
</feature>
<evidence type="ECO:0000256" key="2">
    <source>
        <dbReference type="ARBA" id="ARBA00022723"/>
    </source>
</evidence>
<accession>A0A8K0D070</accession>
<comment type="caution">
    <text evidence="9">The sequence shown here is derived from an EMBL/GenBank/DDBJ whole genome shotgun (WGS) entry which is preliminary data.</text>
</comment>
<comment type="similarity">
    <text evidence="1">Belongs to the ZC2HC1 family.</text>
</comment>
<proteinExistence type="inferred from homology"/>
<organism evidence="9 10">
    <name type="scientific">Ignelater luminosus</name>
    <name type="common">Cucubano</name>
    <name type="synonym">Pyrophorus luminosus</name>
    <dbReference type="NCBI Taxonomy" id="2038154"/>
    <lineage>
        <taxon>Eukaryota</taxon>
        <taxon>Metazoa</taxon>
        <taxon>Ecdysozoa</taxon>
        <taxon>Arthropoda</taxon>
        <taxon>Hexapoda</taxon>
        <taxon>Insecta</taxon>
        <taxon>Pterygota</taxon>
        <taxon>Neoptera</taxon>
        <taxon>Endopterygota</taxon>
        <taxon>Coleoptera</taxon>
        <taxon>Polyphaga</taxon>
        <taxon>Elateriformia</taxon>
        <taxon>Elateroidea</taxon>
        <taxon>Elateridae</taxon>
        <taxon>Agrypninae</taxon>
        <taxon>Pyrophorini</taxon>
        <taxon>Ignelater</taxon>
    </lineage>
</organism>
<dbReference type="Pfam" id="PF13913">
    <property type="entry name" value="zf-C2HC_2"/>
    <property type="match status" value="2"/>
</dbReference>
<reference evidence="9" key="1">
    <citation type="submission" date="2019-08" db="EMBL/GenBank/DDBJ databases">
        <title>The genome of the North American firefly Photinus pyralis.</title>
        <authorList>
            <consortium name="Photinus pyralis genome working group"/>
            <person name="Fallon T.R."/>
            <person name="Sander Lower S.E."/>
            <person name="Weng J.-K."/>
        </authorList>
    </citation>
    <scope>NUCLEOTIDE SEQUENCE</scope>
    <source>
        <strain evidence="9">TRF0915ILg1</strain>
        <tissue evidence="9">Whole body</tissue>
    </source>
</reference>
<feature type="compositionally biased region" description="Polar residues" evidence="7">
    <location>
        <begin position="1118"/>
        <end position="1132"/>
    </location>
</feature>
<dbReference type="GO" id="GO:0008270">
    <property type="term" value="F:zinc ion binding"/>
    <property type="evidence" value="ECO:0007669"/>
    <property type="project" value="UniProtKB-KW"/>
</dbReference>
<keyword evidence="2" id="KW-0479">Metal-binding</keyword>
<evidence type="ECO:0000256" key="4">
    <source>
        <dbReference type="ARBA" id="ARBA00022833"/>
    </source>
</evidence>
<name>A0A8K0D070_IGNLU</name>
<dbReference type="Gene3D" id="3.30.160.60">
    <property type="entry name" value="Classic Zinc Finger"/>
    <property type="match status" value="1"/>
</dbReference>
<sequence length="1691" mass="192638">MAEPIMDEVVNVEGALQPCSYCGRTFLPQPLSKHIKICERNATRKRKIFDSLKQRVEGTELAPFHQRTYLKRSIPPNPPELSRPSNRWREKHIELVKTIRAARGVPIVDMGTPKQSSSNTTAGSERCPSCDRQFGPRAYDRHVEWCKERKNRIQKSPADVLLAKERLEARTKYRVPPPKSKRALIREKYSPIVTSKTESLHTIKSTSYTSLERSPSIRKPKSLSKKSQSRSHGSEVDLELQNHLAEENLTRSQGKEKIVPKDVQIPIIEPNRSPLPPSRTKLRHKINSVEVNDNIEGITVSQLRMEYGDVQEPRRMVTWKDTINNSSPNSQKLDQISIRNNQSNSDHFNKKNASFKNLEGTIVSNKQCSKIEQNKSNKITKSNSNKKGVKVRNLTLDADFSPTLDTNRRVNETKREDSPRYVNKKGFVQNQNKINKKKLKENDFGCSTISLTGAIDNEKNNNRYIKGSPKKHREKKKDKNRNRDLMKNANYDDIMDNGTLKLPFSVSKFHKAKILSDRKIENLEKDVYITDCQVIEEENEIYDKVIKYNMTNGPVEQLTEPVCLKKQPTLVDKSVNNRVENIYDCYNISMDSPVVGETPISFTNRNVENINRFSIEENIDNNDKPLEYFQNNVHVTIDDLNIENDKIKIYDNKWKNSILCTAQEICNKEKYVTDDDLEDSVRQMKISIDDEYFNSEVSSLNNNNNNNNLDNNRIGKENNKATLRTPHKLEIKKDSIINNGQNGDFGNVRTLKSNSSSDIASSQNSDTLNVEIVTTISSDNAINNSSQNTDFPTLDLLKSFSIDDSIKNSNNQNANSDSQNFHTSKSFDSDNTIKNYNNMENKFETSVNSDLVVESCTNYINSLQTNKLVKTGDKTTTNNSDFENIGILETINSVEEITNNSSQNIEFHSLEIIKTNSSNDTGNNISNNDSDFENIEDIESDEVINDNQKNTFESLDMLKTISSENAINISEISDFEKIEILENISSGNTMNKTDHRNNTKILNNHDLQSSCNEEQRINEKPNNSVKIIFSKEKLFPTISAQQVNFRRNETNFEPDVEFSFSRINILHKASCEETDMESLDCTDTDKWNEALSAARLERTMRKCSSAICLETNKAHETVSVTNTHPSTPNRNSDYSEEEEEELYEDAIQGDGLETETNYQVLEIAGEQFVASDMSIDDLNSIDNYNNMKVYYSESSEGHIPAKRRKTSEDNKNDSLSISSVNNNSNKNICKRSLNEILNKSKLEKNKIEQESDDKDMICSPNEIFDTSNADAFESMPTYKSNNQCTETSPLASPIGIATKAEGNKTNNLASNASLLFNQCLPLTEIKTDSILDSLSPRLFNIIKSLLQEESVYDDPTDDNMMLISKRHCKKLLEVDPHALIPKNKMKLPKLKLRQQSKLPNIIKRSEDCKYTKLTLPPLRLMKKEHKSKIPVTKYFGKASNKKYLPRLYTKQSAFPEIILPSYGSTRNNLGLEKKKTLTSLKRSVSLVDPVKPKNLRNKKDVENYFDEQEKKSAIKAERRSPHRQDQNNIKVENTDIVLTHPTAEELFSVDDEMYEEYKKYEEMYLREKQLQMQVQTEKKSEDFVSSGTLTPNEGSDNVPTNLKLSGDSAYSSLNRKVPKVRARSTKLAPLNCPETHSSPLGSPPSSGSENSPKLLKCPSVTQRMSKFCHECGSKYPINTAKFCVECGVKRY</sequence>
<feature type="compositionally biased region" description="Polar residues" evidence="7">
    <location>
        <begin position="201"/>
        <end position="213"/>
    </location>
</feature>
<feature type="region of interest" description="Disordered" evidence="7">
    <location>
        <begin position="1194"/>
        <end position="1219"/>
    </location>
</feature>
<dbReference type="EMBL" id="VTPC01006663">
    <property type="protein sequence ID" value="KAF2894771.1"/>
    <property type="molecule type" value="Genomic_DNA"/>
</dbReference>
<evidence type="ECO:0000313" key="9">
    <source>
        <dbReference type="EMBL" id="KAF2894771.1"/>
    </source>
</evidence>
<gene>
    <name evidence="9" type="ORF">ILUMI_11405</name>
</gene>
<feature type="region of interest" description="Disordered" evidence="7">
    <location>
        <begin position="201"/>
        <end position="239"/>
    </location>
</feature>
<dbReference type="InterPro" id="IPR026104">
    <property type="entry name" value="ZNF_C2HC_dom_1C"/>
</dbReference>
<feature type="region of interest" description="Disordered" evidence="7">
    <location>
        <begin position="1118"/>
        <end position="1138"/>
    </location>
</feature>
<dbReference type="PANTHER" id="PTHR14649">
    <property type="entry name" value="ZINC FINGER C2HC DOMAIN-CONTAINING PROTEIN 1C"/>
    <property type="match status" value="1"/>
</dbReference>
<evidence type="ECO:0000256" key="1">
    <source>
        <dbReference type="ARBA" id="ARBA00010843"/>
    </source>
</evidence>
<keyword evidence="3 6" id="KW-0863">Zinc-finger</keyword>
<feature type="compositionally biased region" description="Polar residues" evidence="7">
    <location>
        <begin position="113"/>
        <end position="123"/>
    </location>
</feature>
<keyword evidence="5" id="KW-0175">Coiled coil</keyword>
<evidence type="ECO:0000256" key="5">
    <source>
        <dbReference type="ARBA" id="ARBA00023054"/>
    </source>
</evidence>
<feature type="compositionally biased region" description="Basic residues" evidence="7">
    <location>
        <begin position="216"/>
        <end position="229"/>
    </location>
</feature>
<feature type="domain" description="C2HC/C3H-type" evidence="8">
    <location>
        <begin position="123"/>
        <end position="152"/>
    </location>
</feature>
<dbReference type="Proteomes" id="UP000801492">
    <property type="component" value="Unassembled WGS sequence"/>
</dbReference>
<feature type="domain" description="C2HC/C3H-type" evidence="8">
    <location>
        <begin position="15"/>
        <end position="44"/>
    </location>
</feature>
<feature type="compositionally biased region" description="Basic and acidic residues" evidence="7">
    <location>
        <begin position="1506"/>
        <end position="1525"/>
    </location>
</feature>
<feature type="region of interest" description="Disordered" evidence="7">
    <location>
        <begin position="108"/>
        <end position="128"/>
    </location>
</feature>
<feature type="compositionally biased region" description="Low complexity" evidence="7">
    <location>
        <begin position="808"/>
        <end position="820"/>
    </location>
</feature>
<keyword evidence="4" id="KW-0862">Zinc</keyword>
<evidence type="ECO:0000256" key="7">
    <source>
        <dbReference type="SAM" id="MobiDB-lite"/>
    </source>
</evidence>
<keyword evidence="10" id="KW-1185">Reference proteome</keyword>
<evidence type="ECO:0000313" key="10">
    <source>
        <dbReference type="Proteomes" id="UP000801492"/>
    </source>
</evidence>
<feature type="compositionally biased region" description="Polar residues" evidence="7">
    <location>
        <begin position="1583"/>
        <end position="1614"/>
    </location>
</feature>